<gene>
    <name evidence="1" type="ORF">NC653_007587</name>
</gene>
<keyword evidence="2" id="KW-1185">Reference proteome</keyword>
<accession>A0AAD6WFX5</accession>
<reference evidence="1" key="1">
    <citation type="journal article" date="2023" name="Mol. Ecol. Resour.">
        <title>Chromosome-level genome assembly of a triploid poplar Populus alba 'Berolinensis'.</title>
        <authorList>
            <person name="Chen S."/>
            <person name="Yu Y."/>
            <person name="Wang X."/>
            <person name="Wang S."/>
            <person name="Zhang T."/>
            <person name="Zhou Y."/>
            <person name="He R."/>
            <person name="Meng N."/>
            <person name="Wang Y."/>
            <person name="Liu W."/>
            <person name="Liu Z."/>
            <person name="Liu J."/>
            <person name="Guo Q."/>
            <person name="Huang H."/>
            <person name="Sederoff R.R."/>
            <person name="Wang G."/>
            <person name="Qu G."/>
            <person name="Chen S."/>
        </authorList>
    </citation>
    <scope>NUCLEOTIDE SEQUENCE</scope>
    <source>
        <strain evidence="1">SC-2020</strain>
    </source>
</reference>
<dbReference type="Proteomes" id="UP001164929">
    <property type="component" value="Chromosome 2"/>
</dbReference>
<comment type="caution">
    <text evidence="1">The sequence shown here is derived from an EMBL/GenBank/DDBJ whole genome shotgun (WGS) entry which is preliminary data.</text>
</comment>
<dbReference type="AlphaFoldDB" id="A0AAD6WFX5"/>
<name>A0AAD6WFX5_9ROSI</name>
<sequence>MEGVVLGGLYLLHCLQRRPMLMRFIQVNQGAHMGCSWEGEQGS</sequence>
<protein>
    <submittedName>
        <fullName evidence="1">Uncharacterized protein</fullName>
    </submittedName>
</protein>
<dbReference type="EMBL" id="JAQIZT010000002">
    <property type="protein sequence ID" value="KAJ7008979.1"/>
    <property type="molecule type" value="Genomic_DNA"/>
</dbReference>
<proteinExistence type="predicted"/>
<evidence type="ECO:0000313" key="2">
    <source>
        <dbReference type="Proteomes" id="UP001164929"/>
    </source>
</evidence>
<evidence type="ECO:0000313" key="1">
    <source>
        <dbReference type="EMBL" id="KAJ7008979.1"/>
    </source>
</evidence>
<organism evidence="1 2">
    <name type="scientific">Populus alba x Populus x berolinensis</name>
    <dbReference type="NCBI Taxonomy" id="444605"/>
    <lineage>
        <taxon>Eukaryota</taxon>
        <taxon>Viridiplantae</taxon>
        <taxon>Streptophyta</taxon>
        <taxon>Embryophyta</taxon>
        <taxon>Tracheophyta</taxon>
        <taxon>Spermatophyta</taxon>
        <taxon>Magnoliopsida</taxon>
        <taxon>eudicotyledons</taxon>
        <taxon>Gunneridae</taxon>
        <taxon>Pentapetalae</taxon>
        <taxon>rosids</taxon>
        <taxon>fabids</taxon>
        <taxon>Malpighiales</taxon>
        <taxon>Salicaceae</taxon>
        <taxon>Saliceae</taxon>
        <taxon>Populus</taxon>
    </lineage>
</organism>